<dbReference type="Proteomes" id="UP001431217">
    <property type="component" value="Unassembled WGS sequence"/>
</dbReference>
<dbReference type="RefSeq" id="WP_249471710.1">
    <property type="nucleotide sequence ID" value="NZ_JAMBEP010000001.1"/>
</dbReference>
<sequence>MTGVSTSPSARSIEQPIKIFKNAAAWEKWLLAHAGSPGVWLKIAKKGVGVASVTIEEAIDVALCHGWIDGLRRGCDERHFLQRFTPRRKQSLWSKINVAKAEKLIAAGRMGAGGQREIDAAKADGRWAVAYDSARSMPVPDELAAALAKNKKAKAFFDQIDRTNRYAFCWRVQTAKKPETRAARVEKFVAMLAKGEKIHG</sequence>
<protein>
    <submittedName>
        <fullName evidence="1">YdeI/OmpD-associated family protein</fullName>
    </submittedName>
</protein>
<organism evidence="1 2">
    <name type="scientific">Luteimonas galliterrae</name>
    <dbReference type="NCBI Taxonomy" id="2940486"/>
    <lineage>
        <taxon>Bacteria</taxon>
        <taxon>Pseudomonadati</taxon>
        <taxon>Pseudomonadota</taxon>
        <taxon>Gammaproteobacteria</taxon>
        <taxon>Lysobacterales</taxon>
        <taxon>Lysobacteraceae</taxon>
        <taxon>Luteimonas</taxon>
    </lineage>
</organism>
<proteinExistence type="predicted"/>
<comment type="caution">
    <text evidence="1">The sequence shown here is derived from an EMBL/GenBank/DDBJ whole genome shotgun (WGS) entry which is preliminary data.</text>
</comment>
<name>A0ABT0MGA2_9GAMM</name>
<accession>A0ABT0MGA2</accession>
<keyword evidence="2" id="KW-1185">Reference proteome</keyword>
<evidence type="ECO:0000313" key="1">
    <source>
        <dbReference type="EMBL" id="MCL1633892.1"/>
    </source>
</evidence>
<dbReference type="EMBL" id="JAMBEP010000001">
    <property type="protein sequence ID" value="MCL1633892.1"/>
    <property type="molecule type" value="Genomic_DNA"/>
</dbReference>
<dbReference type="Pfam" id="PF13376">
    <property type="entry name" value="OmdA"/>
    <property type="match status" value="1"/>
</dbReference>
<gene>
    <name evidence="1" type="ORF">M2650_04435</name>
</gene>
<evidence type="ECO:0000313" key="2">
    <source>
        <dbReference type="Proteomes" id="UP001431217"/>
    </source>
</evidence>
<reference evidence="1 2" key="1">
    <citation type="submission" date="2022-05" db="EMBL/GenBank/DDBJ databases">
        <title>Luteimonas sp. SX5, whole genome shotgun sequencing project.</title>
        <authorList>
            <person name="Zhao G."/>
            <person name="Shen L."/>
        </authorList>
    </citation>
    <scope>NUCLEOTIDE SEQUENCE [LARGE SCALE GENOMIC DNA]</scope>
    <source>
        <strain evidence="1 2">SX5</strain>
    </source>
</reference>